<dbReference type="AlphaFoldDB" id="A0A4S2LJ72"/>
<proteinExistence type="predicted"/>
<protein>
    <submittedName>
        <fullName evidence="1">Uncharacterized protein</fullName>
    </submittedName>
</protein>
<sequence length="94" mass="10648">MPYAIFGFHDCVMRIVMQLFSFCDEQRPNVGGTTYGSEASVLNTDVMLTMMMMVGGTVVTKFDVHLNRVSRIKSSVYLPTMDTKNTQYVLNRLP</sequence>
<evidence type="ECO:0000313" key="1">
    <source>
        <dbReference type="EMBL" id="TGZ63653.1"/>
    </source>
</evidence>
<gene>
    <name evidence="1" type="ORF">CRM22_006796</name>
</gene>
<name>A0A4S2LJ72_OPIFE</name>
<evidence type="ECO:0000313" key="2">
    <source>
        <dbReference type="Proteomes" id="UP000308267"/>
    </source>
</evidence>
<keyword evidence="2" id="KW-1185">Reference proteome</keyword>
<reference evidence="1 2" key="1">
    <citation type="journal article" date="2019" name="BMC Genomics">
        <title>New insights from Opisthorchis felineus genome: update on genomics of the epidemiologically important liver flukes.</title>
        <authorList>
            <person name="Ershov N.I."/>
            <person name="Mordvinov V.A."/>
            <person name="Prokhortchouk E.B."/>
            <person name="Pakharukova M.Y."/>
            <person name="Gunbin K.V."/>
            <person name="Ustyantsev K."/>
            <person name="Genaev M.A."/>
            <person name="Blinov A.G."/>
            <person name="Mazur A."/>
            <person name="Boulygina E."/>
            <person name="Tsygankova S."/>
            <person name="Khrameeva E."/>
            <person name="Chekanov N."/>
            <person name="Fan G."/>
            <person name="Xiao A."/>
            <person name="Zhang H."/>
            <person name="Xu X."/>
            <person name="Yang H."/>
            <person name="Solovyev V."/>
            <person name="Lee S.M."/>
            <person name="Liu X."/>
            <person name="Afonnikov D.A."/>
            <person name="Skryabin K.G."/>
        </authorList>
    </citation>
    <scope>NUCLEOTIDE SEQUENCE [LARGE SCALE GENOMIC DNA]</scope>
    <source>
        <strain evidence="1">AK-0245</strain>
        <tissue evidence="1">Whole organism</tissue>
    </source>
</reference>
<dbReference type="Proteomes" id="UP000308267">
    <property type="component" value="Unassembled WGS sequence"/>
</dbReference>
<dbReference type="EMBL" id="SJOL01007106">
    <property type="protein sequence ID" value="TGZ63653.1"/>
    <property type="molecule type" value="Genomic_DNA"/>
</dbReference>
<organism evidence="1 2">
    <name type="scientific">Opisthorchis felineus</name>
    <dbReference type="NCBI Taxonomy" id="147828"/>
    <lineage>
        <taxon>Eukaryota</taxon>
        <taxon>Metazoa</taxon>
        <taxon>Spiralia</taxon>
        <taxon>Lophotrochozoa</taxon>
        <taxon>Platyhelminthes</taxon>
        <taxon>Trematoda</taxon>
        <taxon>Digenea</taxon>
        <taxon>Opisthorchiida</taxon>
        <taxon>Opisthorchiata</taxon>
        <taxon>Opisthorchiidae</taxon>
        <taxon>Opisthorchis</taxon>
    </lineage>
</organism>
<accession>A0A4S2LJ72</accession>
<comment type="caution">
    <text evidence="1">The sequence shown here is derived from an EMBL/GenBank/DDBJ whole genome shotgun (WGS) entry which is preliminary data.</text>
</comment>